<feature type="signal peptide" evidence="2">
    <location>
        <begin position="1"/>
        <end position="24"/>
    </location>
</feature>
<accession>A0A086TM26</accession>
<dbReference type="OrthoDB" id="623670at2759"/>
<evidence type="ECO:0000256" key="2">
    <source>
        <dbReference type="SAM" id="SignalP"/>
    </source>
</evidence>
<keyword evidence="4" id="KW-1185">Reference proteome</keyword>
<evidence type="ECO:0000313" key="4">
    <source>
        <dbReference type="Proteomes" id="UP000243308"/>
    </source>
</evidence>
<dbReference type="PANTHER" id="PTHR31836">
    <property type="match status" value="1"/>
</dbReference>
<dbReference type="Proteomes" id="UP000243308">
    <property type="component" value="Unassembled WGS sequence"/>
</dbReference>
<evidence type="ECO:0000256" key="1">
    <source>
        <dbReference type="ARBA" id="ARBA00022729"/>
    </source>
</evidence>
<dbReference type="InterPro" id="IPR036908">
    <property type="entry name" value="RlpA-like_sf"/>
</dbReference>
<feature type="chain" id="PRO_5001816068" evidence="2">
    <location>
        <begin position="25"/>
        <end position="129"/>
    </location>
</feature>
<dbReference type="PANTHER" id="PTHR31836:SF28">
    <property type="entry name" value="SRCR DOMAIN-CONTAINING PROTEIN-RELATED"/>
    <property type="match status" value="1"/>
</dbReference>
<dbReference type="AlphaFoldDB" id="A0A086TM26"/>
<dbReference type="CDD" id="cd22191">
    <property type="entry name" value="DPBB_RlpA_EXP_N-like"/>
    <property type="match status" value="1"/>
</dbReference>
<dbReference type="Gene3D" id="2.40.40.10">
    <property type="entry name" value="RlpA-like domain"/>
    <property type="match status" value="1"/>
</dbReference>
<organism evidence="3 4">
    <name type="scientific">Podila verticillata NRRL 6337</name>
    <dbReference type="NCBI Taxonomy" id="1069443"/>
    <lineage>
        <taxon>Eukaryota</taxon>
        <taxon>Fungi</taxon>
        <taxon>Fungi incertae sedis</taxon>
        <taxon>Mucoromycota</taxon>
        <taxon>Mortierellomycotina</taxon>
        <taxon>Mortierellomycetes</taxon>
        <taxon>Mortierellales</taxon>
        <taxon>Mortierellaceae</taxon>
        <taxon>Podila</taxon>
    </lineage>
</organism>
<name>A0A086TM26_9FUNG</name>
<dbReference type="SUPFAM" id="SSF50685">
    <property type="entry name" value="Barwin-like endoglucanases"/>
    <property type="match status" value="1"/>
</dbReference>
<keyword evidence="1 2" id="KW-0732">Signal</keyword>
<evidence type="ECO:0000313" key="3">
    <source>
        <dbReference type="EMBL" id="KFH63003.1"/>
    </source>
</evidence>
<dbReference type="InterPro" id="IPR051477">
    <property type="entry name" value="Expansin_CellWall"/>
</dbReference>
<protein>
    <submittedName>
        <fullName evidence="3">Uncharacterized protein</fullName>
    </submittedName>
</protein>
<proteinExistence type="predicted"/>
<dbReference type="EMBL" id="KN042429">
    <property type="protein sequence ID" value="KFH63003.1"/>
    <property type="molecule type" value="Genomic_DNA"/>
</dbReference>
<gene>
    <name evidence="3" type="ORF">MVEG_11041</name>
</gene>
<reference evidence="3 4" key="1">
    <citation type="submission" date="2011-02" db="EMBL/GenBank/DDBJ databases">
        <title>The Genome Sequence of Mortierella verticillata NRRL 6337.</title>
        <authorList>
            <consortium name="The Broad Institute Genome Sequencing Platform"/>
            <person name="Russ C."/>
            <person name="Cuomo C."/>
            <person name="Burger G."/>
            <person name="Gray M.W."/>
            <person name="Holland P.W.H."/>
            <person name="King N."/>
            <person name="Lang F.B.F."/>
            <person name="Roger A.J."/>
            <person name="Ruiz-Trillo I."/>
            <person name="Young S.K."/>
            <person name="Zeng Q."/>
            <person name="Gargeya S."/>
            <person name="Alvarado L."/>
            <person name="Berlin A."/>
            <person name="Chapman S.B."/>
            <person name="Chen Z."/>
            <person name="Freedman E."/>
            <person name="Gellesch M."/>
            <person name="Goldberg J."/>
            <person name="Griggs A."/>
            <person name="Gujja S."/>
            <person name="Heilman E."/>
            <person name="Heiman D."/>
            <person name="Howarth C."/>
            <person name="Mehta T."/>
            <person name="Neiman D."/>
            <person name="Pearson M."/>
            <person name="Roberts A."/>
            <person name="Saif S."/>
            <person name="Shea T."/>
            <person name="Shenoy N."/>
            <person name="Sisk P."/>
            <person name="Stolte C."/>
            <person name="Sykes S."/>
            <person name="White J."/>
            <person name="Yandava C."/>
            <person name="Haas B."/>
            <person name="Nusbaum C."/>
            <person name="Birren B."/>
        </authorList>
    </citation>
    <scope>NUCLEOTIDE SEQUENCE [LARGE SCALE GENOMIC DNA]</scope>
    <source>
        <strain evidence="3 4">NRRL 6337</strain>
    </source>
</reference>
<sequence>MHLNLATVLLTFAAIYSALPACTAQYTGDATFDNFGLEACGAYSSGSDYVVRVAAPTFDSYPGAGSNPNQNPICFKHINVNYQGRSVDVTIVGRCADCPGANLELTPAAFDVLADPSVGRLYGVQWNYE</sequence>